<name>A0A1I3D7A0_9PLAN</name>
<gene>
    <name evidence="2" type="ORF">SAMN05421753_103116</name>
</gene>
<evidence type="ECO:0000256" key="1">
    <source>
        <dbReference type="SAM" id="MobiDB-lite"/>
    </source>
</evidence>
<dbReference type="Proteomes" id="UP000199518">
    <property type="component" value="Unassembled WGS sequence"/>
</dbReference>
<dbReference type="EMBL" id="FOQD01000003">
    <property type="protein sequence ID" value="SFH82458.1"/>
    <property type="molecule type" value="Genomic_DNA"/>
</dbReference>
<feature type="region of interest" description="Disordered" evidence="1">
    <location>
        <begin position="94"/>
        <end position="118"/>
    </location>
</feature>
<feature type="compositionally biased region" description="Low complexity" evidence="1">
    <location>
        <begin position="98"/>
        <end position="110"/>
    </location>
</feature>
<evidence type="ECO:0000313" key="3">
    <source>
        <dbReference type="Proteomes" id="UP000199518"/>
    </source>
</evidence>
<dbReference type="AlphaFoldDB" id="A0A1I3D7A0"/>
<protein>
    <submittedName>
        <fullName evidence="2">Uncharacterized protein</fullName>
    </submittedName>
</protein>
<organism evidence="2 3">
    <name type="scientific">Planctomicrobium piriforme</name>
    <dbReference type="NCBI Taxonomy" id="1576369"/>
    <lineage>
        <taxon>Bacteria</taxon>
        <taxon>Pseudomonadati</taxon>
        <taxon>Planctomycetota</taxon>
        <taxon>Planctomycetia</taxon>
        <taxon>Planctomycetales</taxon>
        <taxon>Planctomycetaceae</taxon>
        <taxon>Planctomicrobium</taxon>
    </lineage>
</organism>
<proteinExistence type="predicted"/>
<keyword evidence="3" id="KW-1185">Reference proteome</keyword>
<sequence>MKMTGIFNPGDPVIYRMTKHSVRPGPRAKSISPCQNGDEYKYLVDKFWVVDQVLEDGRLRLRTRRGKTRVIPANDRNLRTPAWWETLLYRNQFPPAQVDPQQSPESQPQDRLTSPSAK</sequence>
<evidence type="ECO:0000313" key="2">
    <source>
        <dbReference type="EMBL" id="SFH82458.1"/>
    </source>
</evidence>
<reference evidence="3" key="1">
    <citation type="submission" date="2016-10" db="EMBL/GenBank/DDBJ databases">
        <authorList>
            <person name="Varghese N."/>
            <person name="Submissions S."/>
        </authorList>
    </citation>
    <scope>NUCLEOTIDE SEQUENCE [LARGE SCALE GENOMIC DNA]</scope>
    <source>
        <strain evidence="3">DSM 26348</strain>
    </source>
</reference>
<accession>A0A1I3D7A0</accession>